<comment type="catalytic activity">
    <reaction evidence="12">
        <text>tRNA(Cys) + L-cysteine + ATP = L-cysteinyl-tRNA(Cys) + AMP + diphosphate</text>
        <dbReference type="Rhea" id="RHEA:17773"/>
        <dbReference type="Rhea" id="RHEA-COMP:9661"/>
        <dbReference type="Rhea" id="RHEA-COMP:9679"/>
        <dbReference type="ChEBI" id="CHEBI:30616"/>
        <dbReference type="ChEBI" id="CHEBI:33019"/>
        <dbReference type="ChEBI" id="CHEBI:35235"/>
        <dbReference type="ChEBI" id="CHEBI:78442"/>
        <dbReference type="ChEBI" id="CHEBI:78517"/>
        <dbReference type="ChEBI" id="CHEBI:456215"/>
        <dbReference type="EC" id="6.1.1.16"/>
    </reaction>
</comment>
<evidence type="ECO:0000256" key="6">
    <source>
        <dbReference type="ARBA" id="ARBA00022723"/>
    </source>
</evidence>
<dbReference type="Gene3D" id="3.40.50.620">
    <property type="entry name" value="HUPs"/>
    <property type="match status" value="1"/>
</dbReference>
<proteinExistence type="inferred from homology"/>
<dbReference type="Pfam" id="PF09190">
    <property type="entry name" value="DALR_2"/>
    <property type="match status" value="1"/>
</dbReference>
<evidence type="ECO:0000256" key="9">
    <source>
        <dbReference type="ARBA" id="ARBA00022840"/>
    </source>
</evidence>
<comment type="cofactor">
    <cofactor evidence="12">
        <name>Zn(2+)</name>
        <dbReference type="ChEBI" id="CHEBI:29105"/>
    </cofactor>
    <text evidence="12">Binds 1 zinc ion per subunit.</text>
</comment>
<gene>
    <name evidence="12" type="primary">cysS</name>
    <name evidence="13" type="ORF">G4V39_07115</name>
</gene>
<sequence>MGLLIYNSLSRQKEPFEPLNPPQVGMYVCGITAYDYAHIGHARSAVVFDVIYRYLRYRGYKVTYVRNFTDIDDKIINRAQETGEDPLRLAERFIKAFREDMASLKVSSPSIEPRATEHIPEIIALISRLIETGYAYESEGDVYFAVRRFPRYGSLSRRSLEEMKAGARVAVSEKKRHPLDFALWKAAKPGEPSWESPWGRGRPGWHIECSAMAMKYLGKTIDIHGGGLDLIFPHHENEIAQSEAATGQTFVRYWIHNGFVTIREEKMSKSLGNFVTIRDVLAEYHPEVIRLFLLSKHYRSPLDFSPEAMAEWQAALERAYETMQAIATLRASSDRPPGRKQIRKLGEIESFFAHFEEKFTEAMDEDFNTARAIGLFFEGISLLNRLLTLAGPSPTREHERLAHCALSRLRRPVSQILGLLEEDPETYLLEERRRLIKKLGLDEKKIETLVAEREAARQRKDFAKADEIRNRLQQMGVVLQDTREGTKWKVQRPSSPA</sequence>
<keyword evidence="8 12" id="KW-0862">Zinc</keyword>
<dbReference type="KEGG" id="tav:G4V39_07115"/>
<evidence type="ECO:0000256" key="4">
    <source>
        <dbReference type="ARBA" id="ARBA00022490"/>
    </source>
</evidence>
<dbReference type="InterPro" id="IPR032678">
    <property type="entry name" value="tRNA-synt_1_cat_dom"/>
</dbReference>
<dbReference type="RefSeq" id="WP_166032265.1">
    <property type="nucleotide sequence ID" value="NZ_CP048877.1"/>
</dbReference>
<keyword evidence="7 12" id="KW-0547">Nucleotide-binding</keyword>
<comment type="subcellular location">
    <subcellularLocation>
        <location evidence="1 12">Cytoplasm</location>
    </subcellularLocation>
</comment>
<dbReference type="InterPro" id="IPR056411">
    <property type="entry name" value="CysS_C"/>
</dbReference>
<evidence type="ECO:0000256" key="11">
    <source>
        <dbReference type="ARBA" id="ARBA00023146"/>
    </source>
</evidence>
<dbReference type="FunFam" id="3.40.50.620:FF:000009">
    <property type="entry name" value="Cysteine--tRNA ligase"/>
    <property type="match status" value="1"/>
</dbReference>
<keyword evidence="10 12" id="KW-0648">Protein biosynthesis</keyword>
<feature type="binding site" evidence="12">
    <location>
        <position position="234"/>
    </location>
    <ligand>
        <name>Zn(2+)</name>
        <dbReference type="ChEBI" id="CHEBI:29105"/>
    </ligand>
</feature>
<comment type="similarity">
    <text evidence="2 12">Belongs to the class-I aminoacyl-tRNA synthetase family.</text>
</comment>
<keyword evidence="9 12" id="KW-0067">ATP-binding</keyword>
<organism evidence="13 14">
    <name type="scientific">Thermosulfuriphilus ammonigenes</name>
    <dbReference type="NCBI Taxonomy" id="1936021"/>
    <lineage>
        <taxon>Bacteria</taxon>
        <taxon>Pseudomonadati</taxon>
        <taxon>Thermodesulfobacteriota</taxon>
        <taxon>Thermodesulfobacteria</taxon>
        <taxon>Thermodesulfobacteriales</taxon>
        <taxon>Thermodesulfobacteriaceae</taxon>
        <taxon>Thermosulfuriphilus</taxon>
    </lineage>
</organism>
<comment type="subunit">
    <text evidence="3 12">Monomer.</text>
</comment>
<dbReference type="HAMAP" id="MF_00041">
    <property type="entry name" value="Cys_tRNA_synth"/>
    <property type="match status" value="1"/>
</dbReference>
<dbReference type="Pfam" id="PF01406">
    <property type="entry name" value="tRNA-synt_1e"/>
    <property type="match status" value="1"/>
</dbReference>
<dbReference type="PANTHER" id="PTHR10890:SF3">
    <property type="entry name" value="CYSTEINE--TRNA LIGASE, CYTOPLASMIC"/>
    <property type="match status" value="1"/>
</dbReference>
<dbReference type="GO" id="GO:0005829">
    <property type="term" value="C:cytosol"/>
    <property type="evidence" value="ECO:0007669"/>
    <property type="project" value="TreeGrafter"/>
</dbReference>
<evidence type="ECO:0000256" key="5">
    <source>
        <dbReference type="ARBA" id="ARBA00022598"/>
    </source>
</evidence>
<feature type="short sequence motif" description="'HIGH' region" evidence="12">
    <location>
        <begin position="31"/>
        <end position="41"/>
    </location>
</feature>
<dbReference type="CDD" id="cd00672">
    <property type="entry name" value="CysRS_core"/>
    <property type="match status" value="1"/>
</dbReference>
<evidence type="ECO:0000256" key="10">
    <source>
        <dbReference type="ARBA" id="ARBA00022917"/>
    </source>
</evidence>
<feature type="short sequence motif" description="'KMSKS' region" evidence="12">
    <location>
        <begin position="266"/>
        <end position="270"/>
    </location>
</feature>
<keyword evidence="4 12" id="KW-0963">Cytoplasm</keyword>
<dbReference type="InterPro" id="IPR014729">
    <property type="entry name" value="Rossmann-like_a/b/a_fold"/>
</dbReference>
<dbReference type="InterPro" id="IPR024909">
    <property type="entry name" value="Cys-tRNA/MSH_ligase"/>
</dbReference>
<keyword evidence="6 12" id="KW-0479">Metal-binding</keyword>
<evidence type="ECO:0000313" key="14">
    <source>
        <dbReference type="Proteomes" id="UP000502179"/>
    </source>
</evidence>
<dbReference type="PANTHER" id="PTHR10890">
    <property type="entry name" value="CYSTEINYL-TRNA SYNTHETASE"/>
    <property type="match status" value="1"/>
</dbReference>
<dbReference type="SMART" id="SM00840">
    <property type="entry name" value="DALR_2"/>
    <property type="match status" value="1"/>
</dbReference>
<dbReference type="GO" id="GO:0004817">
    <property type="term" value="F:cysteine-tRNA ligase activity"/>
    <property type="evidence" value="ECO:0007669"/>
    <property type="project" value="UniProtKB-UniRule"/>
</dbReference>
<keyword evidence="14" id="KW-1185">Reference proteome</keyword>
<evidence type="ECO:0000256" key="2">
    <source>
        <dbReference type="ARBA" id="ARBA00005594"/>
    </source>
</evidence>
<dbReference type="EMBL" id="CP048877">
    <property type="protein sequence ID" value="QIJ72048.1"/>
    <property type="molecule type" value="Genomic_DNA"/>
</dbReference>
<dbReference type="InterPro" id="IPR015803">
    <property type="entry name" value="Cys-tRNA-ligase"/>
</dbReference>
<dbReference type="SUPFAM" id="SSF47323">
    <property type="entry name" value="Anticodon-binding domain of a subclass of class I aminoacyl-tRNA synthetases"/>
    <property type="match status" value="1"/>
</dbReference>
<feature type="binding site" evidence="12">
    <location>
        <position position="238"/>
    </location>
    <ligand>
        <name>Zn(2+)</name>
        <dbReference type="ChEBI" id="CHEBI:29105"/>
    </ligand>
</feature>
<name>A0A6G7PX71_9BACT</name>
<evidence type="ECO:0000256" key="8">
    <source>
        <dbReference type="ARBA" id="ARBA00022833"/>
    </source>
</evidence>
<dbReference type="SUPFAM" id="SSF52374">
    <property type="entry name" value="Nucleotidylyl transferase"/>
    <property type="match status" value="1"/>
</dbReference>
<reference evidence="13 14" key="1">
    <citation type="submission" date="2020-02" db="EMBL/GenBank/DDBJ databases">
        <title>Genome analysis of Thermosulfuriphilus ammonigenes ST65T, an anaerobic thermophilic chemolithoautotrophic bacterium isolated from a deep-sea hydrothermal vent.</title>
        <authorList>
            <person name="Slobodkina G."/>
            <person name="Allioux M."/>
            <person name="Merkel A."/>
            <person name="Alain K."/>
            <person name="Jebbar M."/>
            <person name="Slobodkin A."/>
        </authorList>
    </citation>
    <scope>NUCLEOTIDE SEQUENCE [LARGE SCALE GENOMIC DNA]</scope>
    <source>
        <strain evidence="13 14">ST65</strain>
    </source>
</reference>
<keyword evidence="5 12" id="KW-0436">Ligase</keyword>
<evidence type="ECO:0000313" key="13">
    <source>
        <dbReference type="EMBL" id="QIJ72048.1"/>
    </source>
</evidence>
<keyword evidence="11 12" id="KW-0030">Aminoacyl-tRNA synthetase</keyword>
<dbReference type="GO" id="GO:0005524">
    <property type="term" value="F:ATP binding"/>
    <property type="evidence" value="ECO:0007669"/>
    <property type="project" value="UniProtKB-UniRule"/>
</dbReference>
<dbReference type="GO" id="GO:0008270">
    <property type="term" value="F:zinc ion binding"/>
    <property type="evidence" value="ECO:0007669"/>
    <property type="project" value="UniProtKB-UniRule"/>
</dbReference>
<protein>
    <recommendedName>
        <fullName evidence="12">Cysteine--tRNA ligase</fullName>
        <ecNumber evidence="12">6.1.1.16</ecNumber>
    </recommendedName>
    <alternativeName>
        <fullName evidence="12">Cysteinyl-tRNA synthetase</fullName>
        <shortName evidence="12">CysRS</shortName>
    </alternativeName>
</protein>
<dbReference type="AlphaFoldDB" id="A0A6G7PX71"/>
<dbReference type="Gene3D" id="1.20.120.1910">
    <property type="entry name" value="Cysteine-tRNA ligase, C-terminal anti-codon recognition domain"/>
    <property type="match status" value="1"/>
</dbReference>
<accession>A0A6G7PX71</accession>
<evidence type="ECO:0000256" key="3">
    <source>
        <dbReference type="ARBA" id="ARBA00011245"/>
    </source>
</evidence>
<dbReference type="PRINTS" id="PR00983">
    <property type="entry name" value="TRNASYNTHCYS"/>
</dbReference>
<dbReference type="InterPro" id="IPR015273">
    <property type="entry name" value="Cys-tRNA-synt_Ia_DALR"/>
</dbReference>
<dbReference type="EC" id="6.1.1.16" evidence="12"/>
<evidence type="ECO:0000256" key="1">
    <source>
        <dbReference type="ARBA" id="ARBA00004496"/>
    </source>
</evidence>
<evidence type="ECO:0000256" key="12">
    <source>
        <dbReference type="HAMAP-Rule" id="MF_00041"/>
    </source>
</evidence>
<evidence type="ECO:0000256" key="7">
    <source>
        <dbReference type="ARBA" id="ARBA00022741"/>
    </source>
</evidence>
<dbReference type="Pfam" id="PF23493">
    <property type="entry name" value="CysS_C"/>
    <property type="match status" value="1"/>
</dbReference>
<dbReference type="Proteomes" id="UP000502179">
    <property type="component" value="Chromosome"/>
</dbReference>
<feature type="binding site" evidence="12">
    <location>
        <position position="209"/>
    </location>
    <ligand>
        <name>Zn(2+)</name>
        <dbReference type="ChEBI" id="CHEBI:29105"/>
    </ligand>
</feature>
<dbReference type="GO" id="GO:0006423">
    <property type="term" value="P:cysteinyl-tRNA aminoacylation"/>
    <property type="evidence" value="ECO:0007669"/>
    <property type="project" value="UniProtKB-UniRule"/>
</dbReference>
<feature type="binding site" evidence="12">
    <location>
        <position position="29"/>
    </location>
    <ligand>
        <name>Zn(2+)</name>
        <dbReference type="ChEBI" id="CHEBI:29105"/>
    </ligand>
</feature>
<dbReference type="InterPro" id="IPR009080">
    <property type="entry name" value="tRNAsynth_Ia_anticodon-bd"/>
</dbReference>
<feature type="binding site" evidence="12">
    <location>
        <position position="269"/>
    </location>
    <ligand>
        <name>ATP</name>
        <dbReference type="ChEBI" id="CHEBI:30616"/>
    </ligand>
</feature>
<dbReference type="NCBIfam" id="TIGR00435">
    <property type="entry name" value="cysS"/>
    <property type="match status" value="1"/>
</dbReference>